<protein>
    <recommendedName>
        <fullName evidence="3">Oligogalacturonate lyase domain-containing protein</fullName>
    </recommendedName>
</protein>
<keyword evidence="2" id="KW-1185">Reference proteome</keyword>
<evidence type="ECO:0000313" key="1">
    <source>
        <dbReference type="EMBL" id="MFC3200249.1"/>
    </source>
</evidence>
<accession>A0ABV7JTY8</accession>
<evidence type="ECO:0000313" key="2">
    <source>
        <dbReference type="Proteomes" id="UP001595477"/>
    </source>
</evidence>
<sequence>MKLQAITNEQGNYLVGFHDIDPWSSDGNRFLAIRVDSLLDIPSNDSYAEIVTVDLSTGAVQVLDKTTCWNFPQGGRQCWVRNEDSDLVIFNIVQDNKFTAKIVDTDGQLVHFCDKPTNCISPCQKYSYGLNYERMYRLGGYGYPGVKDTSEGIHKPKDDGIWKTDLDSGKSELILSLYDITMLKGNSAVLEETDHYVTHILPSPNGSKICFLHRYWLPDGGIQTRLIISDSDGHNAGVWDEGFMSHFDWIDDESILIWGKPVSKAQSLRSSSSLQTIPFLPTMLQMIKPIARKVLGKKIIPQGFYKVVSKNNKFSTTKFSEKLPVGDGHPSFSPLNRDLLLTDTYPNEKWERELLILDCKSDELHNLGKLAQCSLAPSDKNYGSILSYTDKNMMSKFSKKHFVYSRSGIHCDFHPRWKSDGSYFAIDSNHEGRRNVYIVDVNKEINA</sequence>
<gene>
    <name evidence="1" type="ORF">ACFOEW_00240</name>
</gene>
<proteinExistence type="predicted"/>
<comment type="caution">
    <text evidence="1">The sequence shown here is derived from an EMBL/GenBank/DDBJ whole genome shotgun (WGS) entry which is preliminary data.</text>
</comment>
<name>A0ABV7JTY8_9ALTE</name>
<dbReference type="EMBL" id="JBHRSX010000004">
    <property type="protein sequence ID" value="MFC3200249.1"/>
    <property type="molecule type" value="Genomic_DNA"/>
</dbReference>
<dbReference type="RefSeq" id="WP_123327052.1">
    <property type="nucleotide sequence ID" value="NZ_JBHRSX010000004.1"/>
</dbReference>
<reference evidence="2" key="1">
    <citation type="journal article" date="2019" name="Int. J. Syst. Evol. Microbiol.">
        <title>The Global Catalogue of Microorganisms (GCM) 10K type strain sequencing project: providing services to taxonomists for standard genome sequencing and annotation.</title>
        <authorList>
            <consortium name="The Broad Institute Genomics Platform"/>
            <consortium name="The Broad Institute Genome Sequencing Center for Infectious Disease"/>
            <person name="Wu L."/>
            <person name="Ma J."/>
        </authorList>
    </citation>
    <scope>NUCLEOTIDE SEQUENCE [LARGE SCALE GENOMIC DNA]</scope>
    <source>
        <strain evidence="2">KCTC 52449</strain>
    </source>
</reference>
<organism evidence="1 2">
    <name type="scientific">Alteromonas oceani</name>
    <dbReference type="NCBI Taxonomy" id="2071609"/>
    <lineage>
        <taxon>Bacteria</taxon>
        <taxon>Pseudomonadati</taxon>
        <taxon>Pseudomonadota</taxon>
        <taxon>Gammaproteobacteria</taxon>
        <taxon>Alteromonadales</taxon>
        <taxon>Alteromonadaceae</taxon>
        <taxon>Alteromonas/Salinimonas group</taxon>
        <taxon>Alteromonas</taxon>
    </lineage>
</organism>
<evidence type="ECO:0008006" key="3">
    <source>
        <dbReference type="Google" id="ProtNLM"/>
    </source>
</evidence>
<dbReference type="SUPFAM" id="SSF82171">
    <property type="entry name" value="DPP6 N-terminal domain-like"/>
    <property type="match status" value="1"/>
</dbReference>
<dbReference type="Proteomes" id="UP001595477">
    <property type="component" value="Unassembled WGS sequence"/>
</dbReference>